<comment type="pathway">
    <text evidence="2 6">Cofactor biosynthesis; molybdopterin biosynthesis.</text>
</comment>
<dbReference type="GO" id="GO:0046872">
    <property type="term" value="F:metal ion binding"/>
    <property type="evidence" value="ECO:0007669"/>
    <property type="project" value="UniProtKB-UniRule"/>
</dbReference>
<dbReference type="NCBIfam" id="NF045515">
    <property type="entry name" value="Glp_gephyrin"/>
    <property type="match status" value="1"/>
</dbReference>
<dbReference type="InterPro" id="IPR036135">
    <property type="entry name" value="MoeA_linker/N_sf"/>
</dbReference>
<protein>
    <recommendedName>
        <fullName evidence="6">Molybdopterin molybdenumtransferase</fullName>
        <ecNumber evidence="6">2.10.1.1</ecNumber>
    </recommendedName>
</protein>
<dbReference type="GO" id="GO:0061599">
    <property type="term" value="F:molybdopterin molybdotransferase activity"/>
    <property type="evidence" value="ECO:0007669"/>
    <property type="project" value="UniProtKB-UniRule"/>
</dbReference>
<dbReference type="GO" id="GO:0006777">
    <property type="term" value="P:Mo-molybdopterin cofactor biosynthetic process"/>
    <property type="evidence" value="ECO:0007669"/>
    <property type="project" value="UniProtKB-UniRule"/>
</dbReference>
<dbReference type="UniPathway" id="UPA00344"/>
<dbReference type="Gene3D" id="2.40.340.10">
    <property type="entry name" value="MoeA, C-terminal, domain IV"/>
    <property type="match status" value="1"/>
</dbReference>
<dbReference type="InterPro" id="IPR001453">
    <property type="entry name" value="MoaB/Mog_dom"/>
</dbReference>
<comment type="similarity">
    <text evidence="3 6">Belongs to the MoeA family.</text>
</comment>
<dbReference type="STRING" id="637679.GCA_001550055_01722"/>
<dbReference type="InterPro" id="IPR036425">
    <property type="entry name" value="MoaB/Mog-like_dom_sf"/>
</dbReference>
<dbReference type="PANTHER" id="PTHR10192:SF5">
    <property type="entry name" value="GEPHYRIN"/>
    <property type="match status" value="1"/>
</dbReference>
<dbReference type="Gene3D" id="2.170.190.11">
    <property type="entry name" value="Molybdopterin biosynthesis moea protein, domain 3"/>
    <property type="match status" value="1"/>
</dbReference>
<dbReference type="EC" id="2.10.1.1" evidence="6"/>
<comment type="catalytic activity">
    <reaction evidence="5">
        <text>adenylyl-molybdopterin + molybdate = Mo-molybdopterin + AMP + H(+)</text>
        <dbReference type="Rhea" id="RHEA:35047"/>
        <dbReference type="ChEBI" id="CHEBI:15378"/>
        <dbReference type="ChEBI" id="CHEBI:36264"/>
        <dbReference type="ChEBI" id="CHEBI:62727"/>
        <dbReference type="ChEBI" id="CHEBI:71302"/>
        <dbReference type="ChEBI" id="CHEBI:456215"/>
        <dbReference type="EC" id="2.10.1.1"/>
    </reaction>
</comment>
<dbReference type="Pfam" id="PF03453">
    <property type="entry name" value="MoeA_N"/>
    <property type="match status" value="1"/>
</dbReference>
<dbReference type="SUPFAM" id="SSF63867">
    <property type="entry name" value="MoeA C-terminal domain-like"/>
    <property type="match status" value="1"/>
</dbReference>
<dbReference type="SUPFAM" id="SSF53218">
    <property type="entry name" value="Molybdenum cofactor biosynthesis proteins"/>
    <property type="match status" value="1"/>
</dbReference>
<dbReference type="Gene3D" id="3.40.980.10">
    <property type="entry name" value="MoaB/Mog-like domain"/>
    <property type="match status" value="1"/>
</dbReference>
<dbReference type="InterPro" id="IPR038987">
    <property type="entry name" value="MoeA-like"/>
</dbReference>
<evidence type="ECO:0000256" key="3">
    <source>
        <dbReference type="ARBA" id="ARBA00010763"/>
    </source>
</evidence>
<keyword evidence="6" id="KW-0479">Metal-binding</keyword>
<accession>A0A1G7A8C4</accession>
<keyword evidence="6 8" id="KW-0808">Transferase</keyword>
<dbReference type="Gene3D" id="3.90.105.10">
    <property type="entry name" value="Molybdopterin biosynthesis moea protein, domain 2"/>
    <property type="match status" value="1"/>
</dbReference>
<gene>
    <name evidence="8" type="ORF">SAMN04488071_2135</name>
</gene>
<keyword evidence="9" id="KW-1185">Reference proteome</keyword>
<dbReference type="SMART" id="SM00852">
    <property type="entry name" value="MoCF_biosynth"/>
    <property type="match status" value="1"/>
</dbReference>
<sequence>MFDPAHDCCSGPGLRHYVDCLEDLHREATHLEATEVELSEAIGQTLADDLKAPLSLPSFNNSAMDGFAFNSDLVKDATIDSPVRLPVVGASIAGDNAGLAQLKGRQAVKIMTGAPLPLGADTVLPVEAASWETDVLTFHAPYQADQHVRHIGQDVAQGKTILKAGTLLASQHLPLLSALGLGKVRVIQRPTAAWISTGQELVDDLSQTLKPGQIYNATGLYAAATARELGFDLQHTATVRDTPQDFAAALDTAIEGKPRIILSTGGVSAGQYDFVKPVLTDMGATIIFHKARIKPAKPVLFARLPGGSFFFGLPGNPISTALALRAFVYPFVRHLSGQTPEPMRVARLTRDVQVDASKTVFLMGRMRLSDSGLMIAIPNKRQQSFQTAPFAESNAWLMVPEGVSELSAGDQVHCLPFDPGSN</sequence>
<evidence type="ECO:0000313" key="8">
    <source>
        <dbReference type="EMBL" id="SDE11079.1"/>
    </source>
</evidence>
<comment type="cofactor">
    <cofactor evidence="6">
        <name>Mg(2+)</name>
        <dbReference type="ChEBI" id="CHEBI:18420"/>
    </cofactor>
</comment>
<dbReference type="Pfam" id="PF00994">
    <property type="entry name" value="MoCF_biosynth"/>
    <property type="match status" value="1"/>
</dbReference>
<proteinExistence type="inferred from homology"/>
<evidence type="ECO:0000259" key="7">
    <source>
        <dbReference type="SMART" id="SM00852"/>
    </source>
</evidence>
<dbReference type="OrthoDB" id="9804758at2"/>
<evidence type="ECO:0000256" key="1">
    <source>
        <dbReference type="ARBA" id="ARBA00002901"/>
    </source>
</evidence>
<organism evidence="8 9">
    <name type="scientific">Kordiimonas lacus</name>
    <dbReference type="NCBI Taxonomy" id="637679"/>
    <lineage>
        <taxon>Bacteria</taxon>
        <taxon>Pseudomonadati</taxon>
        <taxon>Pseudomonadota</taxon>
        <taxon>Alphaproteobacteria</taxon>
        <taxon>Kordiimonadales</taxon>
        <taxon>Kordiimonadaceae</taxon>
        <taxon>Kordiimonas</taxon>
    </lineage>
</organism>
<dbReference type="Proteomes" id="UP000183685">
    <property type="component" value="Unassembled WGS sequence"/>
</dbReference>
<dbReference type="SUPFAM" id="SSF63882">
    <property type="entry name" value="MoeA N-terminal region -like"/>
    <property type="match status" value="1"/>
</dbReference>
<dbReference type="AlphaFoldDB" id="A0A1G7A8C4"/>
<dbReference type="EMBL" id="FNAK01000004">
    <property type="protein sequence ID" value="SDE11079.1"/>
    <property type="molecule type" value="Genomic_DNA"/>
</dbReference>
<keyword evidence="6" id="KW-0500">Molybdenum</keyword>
<dbReference type="RefSeq" id="WP_068303891.1">
    <property type="nucleotide sequence ID" value="NZ_FNAK01000004.1"/>
</dbReference>
<dbReference type="Pfam" id="PF03454">
    <property type="entry name" value="MoeA_C"/>
    <property type="match status" value="1"/>
</dbReference>
<evidence type="ECO:0000313" key="9">
    <source>
        <dbReference type="Proteomes" id="UP000183685"/>
    </source>
</evidence>
<dbReference type="InterPro" id="IPR036688">
    <property type="entry name" value="MoeA_C_domain_IV_sf"/>
</dbReference>
<evidence type="ECO:0000256" key="6">
    <source>
        <dbReference type="RuleBase" id="RU365090"/>
    </source>
</evidence>
<dbReference type="GO" id="GO:0005829">
    <property type="term" value="C:cytosol"/>
    <property type="evidence" value="ECO:0007669"/>
    <property type="project" value="TreeGrafter"/>
</dbReference>
<dbReference type="InterPro" id="IPR005110">
    <property type="entry name" value="MoeA_linker/N"/>
</dbReference>
<reference evidence="8 9" key="1">
    <citation type="submission" date="2016-10" db="EMBL/GenBank/DDBJ databases">
        <authorList>
            <person name="de Groot N.N."/>
        </authorList>
    </citation>
    <scope>NUCLEOTIDE SEQUENCE [LARGE SCALE GENOMIC DNA]</scope>
    <source>
        <strain evidence="8 9">CGMCC 1.9109</strain>
    </source>
</reference>
<name>A0A1G7A8C4_9PROT</name>
<evidence type="ECO:0000256" key="5">
    <source>
        <dbReference type="ARBA" id="ARBA00047317"/>
    </source>
</evidence>
<comment type="function">
    <text evidence="1 6">Catalyzes the insertion of molybdate into adenylated molybdopterin with the concomitant release of AMP.</text>
</comment>
<evidence type="ECO:0000256" key="4">
    <source>
        <dbReference type="ARBA" id="ARBA00023150"/>
    </source>
</evidence>
<keyword evidence="4 6" id="KW-0501">Molybdenum cofactor biosynthesis</keyword>
<dbReference type="CDD" id="cd00887">
    <property type="entry name" value="MoeA"/>
    <property type="match status" value="1"/>
</dbReference>
<evidence type="ECO:0000256" key="2">
    <source>
        <dbReference type="ARBA" id="ARBA00005046"/>
    </source>
</evidence>
<keyword evidence="6" id="KW-0460">Magnesium</keyword>
<dbReference type="InterPro" id="IPR005111">
    <property type="entry name" value="MoeA_C_domain_IV"/>
</dbReference>
<dbReference type="PANTHER" id="PTHR10192">
    <property type="entry name" value="MOLYBDOPTERIN BIOSYNTHESIS PROTEIN"/>
    <property type="match status" value="1"/>
</dbReference>
<feature type="domain" description="MoaB/Mog" evidence="7">
    <location>
        <begin position="193"/>
        <end position="334"/>
    </location>
</feature>